<dbReference type="EMBL" id="BK032638">
    <property type="protein sequence ID" value="DAF52550.1"/>
    <property type="molecule type" value="Genomic_DNA"/>
</dbReference>
<organism evidence="1">
    <name type="scientific">Siphoviridae sp. ctCb814</name>
    <dbReference type="NCBI Taxonomy" id="2827808"/>
    <lineage>
        <taxon>Viruses</taxon>
        <taxon>Duplodnaviria</taxon>
        <taxon>Heunggongvirae</taxon>
        <taxon>Uroviricota</taxon>
        <taxon>Caudoviricetes</taxon>
    </lineage>
</organism>
<evidence type="ECO:0000313" key="1">
    <source>
        <dbReference type="EMBL" id="DAF52550.1"/>
    </source>
</evidence>
<name>A0A8S5SNL3_9CAUD</name>
<sequence length="34" mass="4214">MQDIRGRELSPSLFYVCLTWLKRCRTIHLYGRDW</sequence>
<reference evidence="1" key="1">
    <citation type="journal article" date="2021" name="Proc. Natl. Acad. Sci. U.S.A.">
        <title>A Catalog of Tens of Thousands of Viruses from Human Metagenomes Reveals Hidden Associations with Chronic Diseases.</title>
        <authorList>
            <person name="Tisza M.J."/>
            <person name="Buck C.B."/>
        </authorList>
    </citation>
    <scope>NUCLEOTIDE SEQUENCE</scope>
    <source>
        <strain evidence="1">CtCb814</strain>
    </source>
</reference>
<protein>
    <submittedName>
        <fullName evidence="1">Uncharacterized protein</fullName>
    </submittedName>
</protein>
<proteinExistence type="predicted"/>
<accession>A0A8S5SNL3</accession>